<feature type="domain" description="N-acetyltransferase" evidence="1">
    <location>
        <begin position="11"/>
        <end position="182"/>
    </location>
</feature>
<dbReference type="InterPro" id="IPR016181">
    <property type="entry name" value="Acyl_CoA_acyltransferase"/>
</dbReference>
<protein>
    <submittedName>
        <fullName evidence="2">GNAT superfamily N-acetyltransferase</fullName>
    </submittedName>
</protein>
<organism evidence="2 3">
    <name type="scientific">Microcella alkalica</name>
    <dbReference type="NCBI Taxonomy" id="355930"/>
    <lineage>
        <taxon>Bacteria</taxon>
        <taxon>Bacillati</taxon>
        <taxon>Actinomycetota</taxon>
        <taxon>Actinomycetes</taxon>
        <taxon>Micrococcales</taxon>
        <taxon>Microbacteriaceae</taxon>
        <taxon>Microcella</taxon>
    </lineage>
</organism>
<evidence type="ECO:0000313" key="3">
    <source>
        <dbReference type="Proteomes" id="UP000585905"/>
    </source>
</evidence>
<dbReference type="Pfam" id="PF00583">
    <property type="entry name" value="Acetyltransf_1"/>
    <property type="match status" value="1"/>
</dbReference>
<gene>
    <name evidence="2" type="ORF">FHX53_000960</name>
</gene>
<sequence>MTTFTIEQLSIPTSLDAPGAEDFRASVDVRNAVRVHDAGTDDVAASAELLLPGWLDPHEPKTLLVARVDGRIVARGVCERRVDETETAWMIAEVLPEFRGRGIGRALSLALEEAARAEGRSKFIVYAPSPEPAGGSGAIEQVDAPTGFGSVPAGNPEVRLLRDLGYTLEQVERGSRLQLPVDTKLLAAATARARASAPEAEYRLHSWVDRTPAQWREDVVHLLTRMSTDAPSAGLEEPEDTWTIERLLTDEEANAGVRVALTTAVEHVPSGALVGFTEIAVPAEEHRSPWQEDTLVLREHRGHRLGLLLKADNLRLLQERHPDRRAITTYNAEENRHMLDVNEALGFRPFIYEGAWRKDLSLT</sequence>
<comment type="caution">
    <text evidence="2">The sequence shown here is derived from an EMBL/GenBank/DDBJ whole genome shotgun (WGS) entry which is preliminary data.</text>
</comment>
<evidence type="ECO:0000259" key="1">
    <source>
        <dbReference type="PROSITE" id="PS51186"/>
    </source>
</evidence>
<proteinExistence type="predicted"/>
<dbReference type="CDD" id="cd04301">
    <property type="entry name" value="NAT_SF"/>
    <property type="match status" value="1"/>
</dbReference>
<reference evidence="2 3" key="1">
    <citation type="submission" date="2020-07" db="EMBL/GenBank/DDBJ databases">
        <title>Sequencing the genomes of 1000 actinobacteria strains.</title>
        <authorList>
            <person name="Klenk H.-P."/>
        </authorList>
    </citation>
    <scope>NUCLEOTIDE SEQUENCE [LARGE SCALE GENOMIC DNA]</scope>
    <source>
        <strain evidence="2 3">DSM 19663</strain>
    </source>
</reference>
<name>A0A839EDG8_9MICO</name>
<dbReference type="Proteomes" id="UP000585905">
    <property type="component" value="Unassembled WGS sequence"/>
</dbReference>
<keyword evidence="2" id="KW-0808">Transferase</keyword>
<dbReference type="Gene3D" id="3.40.630.30">
    <property type="match status" value="1"/>
</dbReference>
<keyword evidence="3" id="KW-1185">Reference proteome</keyword>
<dbReference type="SUPFAM" id="SSF55729">
    <property type="entry name" value="Acyl-CoA N-acyltransferases (Nat)"/>
    <property type="match status" value="2"/>
</dbReference>
<dbReference type="RefSeq" id="WP_182490228.1">
    <property type="nucleotide sequence ID" value="NZ_BAAAOV010000013.1"/>
</dbReference>
<dbReference type="EMBL" id="JACGWX010000002">
    <property type="protein sequence ID" value="MBA8847375.1"/>
    <property type="molecule type" value="Genomic_DNA"/>
</dbReference>
<dbReference type="GO" id="GO:0016747">
    <property type="term" value="F:acyltransferase activity, transferring groups other than amino-acyl groups"/>
    <property type="evidence" value="ECO:0007669"/>
    <property type="project" value="InterPro"/>
</dbReference>
<dbReference type="AlphaFoldDB" id="A0A839EDG8"/>
<evidence type="ECO:0000313" key="2">
    <source>
        <dbReference type="EMBL" id="MBA8847375.1"/>
    </source>
</evidence>
<dbReference type="InterPro" id="IPR000182">
    <property type="entry name" value="GNAT_dom"/>
</dbReference>
<accession>A0A839EDG8</accession>
<dbReference type="PROSITE" id="PS51186">
    <property type="entry name" value="GNAT"/>
    <property type="match status" value="1"/>
</dbReference>